<dbReference type="Pfam" id="PF13440">
    <property type="entry name" value="Polysacc_synt_3"/>
    <property type="match status" value="1"/>
</dbReference>
<feature type="transmembrane region" description="Helical" evidence="7">
    <location>
        <begin position="404"/>
        <end position="424"/>
    </location>
</feature>
<dbReference type="AlphaFoldDB" id="A0A4T3EWV4"/>
<feature type="transmembrane region" description="Helical" evidence="7">
    <location>
        <begin position="436"/>
        <end position="457"/>
    </location>
</feature>
<keyword evidence="9" id="KW-1185">Reference proteome</keyword>
<dbReference type="OrthoDB" id="9770347at2"/>
<organism evidence="8 9">
    <name type="scientific">Alteraurantiacibacter aquimixticola</name>
    <dbReference type="NCBI Taxonomy" id="2489173"/>
    <lineage>
        <taxon>Bacteria</taxon>
        <taxon>Pseudomonadati</taxon>
        <taxon>Pseudomonadota</taxon>
        <taxon>Alphaproteobacteria</taxon>
        <taxon>Sphingomonadales</taxon>
        <taxon>Erythrobacteraceae</taxon>
        <taxon>Alteraurantiacibacter</taxon>
    </lineage>
</organism>
<feature type="transmembrane region" description="Helical" evidence="7">
    <location>
        <begin position="103"/>
        <end position="122"/>
    </location>
</feature>
<keyword evidence="3" id="KW-1003">Cell membrane</keyword>
<keyword evidence="5 7" id="KW-1133">Transmembrane helix</keyword>
<protein>
    <submittedName>
        <fullName evidence="8">Uncharacterized protein</fullName>
    </submittedName>
</protein>
<evidence type="ECO:0000256" key="3">
    <source>
        <dbReference type="ARBA" id="ARBA00022475"/>
    </source>
</evidence>
<comment type="similarity">
    <text evidence="2">Belongs to the polysaccharide synthase family.</text>
</comment>
<name>A0A4T3EWV4_9SPHN</name>
<feature type="transmembrane region" description="Helical" evidence="7">
    <location>
        <begin position="72"/>
        <end position="91"/>
    </location>
</feature>
<feature type="transmembrane region" description="Helical" evidence="7">
    <location>
        <begin position="166"/>
        <end position="190"/>
    </location>
</feature>
<dbReference type="PANTHER" id="PTHR30250">
    <property type="entry name" value="PST FAMILY PREDICTED COLANIC ACID TRANSPORTER"/>
    <property type="match status" value="1"/>
</dbReference>
<evidence type="ECO:0000313" key="9">
    <source>
        <dbReference type="Proteomes" id="UP000309389"/>
    </source>
</evidence>
<evidence type="ECO:0000256" key="5">
    <source>
        <dbReference type="ARBA" id="ARBA00022989"/>
    </source>
</evidence>
<dbReference type="PANTHER" id="PTHR30250:SF10">
    <property type="entry name" value="LIPOPOLYSACCHARIDE BIOSYNTHESIS PROTEIN WZXC"/>
    <property type="match status" value="1"/>
</dbReference>
<evidence type="ECO:0000256" key="4">
    <source>
        <dbReference type="ARBA" id="ARBA00022692"/>
    </source>
</evidence>
<evidence type="ECO:0000256" key="2">
    <source>
        <dbReference type="ARBA" id="ARBA00007430"/>
    </source>
</evidence>
<comment type="caution">
    <text evidence="8">The sequence shown here is derived from an EMBL/GenBank/DDBJ whole genome shotgun (WGS) entry which is preliminary data.</text>
</comment>
<dbReference type="InterPro" id="IPR050833">
    <property type="entry name" value="Poly_Biosynth_Transport"/>
</dbReference>
<accession>A0A4T3EWV4</accession>
<feature type="transmembrane region" description="Helical" evidence="7">
    <location>
        <begin position="33"/>
        <end position="51"/>
    </location>
</feature>
<evidence type="ECO:0000256" key="1">
    <source>
        <dbReference type="ARBA" id="ARBA00004651"/>
    </source>
</evidence>
<dbReference type="Proteomes" id="UP000309389">
    <property type="component" value="Unassembled WGS sequence"/>
</dbReference>
<gene>
    <name evidence="8" type="ORF">E5222_14660</name>
</gene>
<feature type="transmembrane region" description="Helical" evidence="7">
    <location>
        <begin position="319"/>
        <end position="340"/>
    </location>
</feature>
<evidence type="ECO:0000256" key="6">
    <source>
        <dbReference type="ARBA" id="ARBA00023136"/>
    </source>
</evidence>
<keyword evidence="4 7" id="KW-0812">Transmembrane</keyword>
<dbReference type="RefSeq" id="WP_136694547.1">
    <property type="nucleotide sequence ID" value="NZ_SSHH01000004.1"/>
</dbReference>
<keyword evidence="6 7" id="KW-0472">Membrane</keyword>
<reference evidence="8 9" key="1">
    <citation type="submission" date="2019-04" db="EMBL/GenBank/DDBJ databases">
        <title>Altererythrobacter aquimixticola sp. nov., isolated from sediment of junction between the ocean and a freshwater spring.</title>
        <authorList>
            <person name="Yoon J.-H."/>
        </authorList>
    </citation>
    <scope>NUCLEOTIDE SEQUENCE [LARGE SCALE GENOMIC DNA]</scope>
    <source>
        <strain evidence="8 9">SSKS-13</strain>
    </source>
</reference>
<feature type="transmembrane region" description="Helical" evidence="7">
    <location>
        <begin position="283"/>
        <end position="307"/>
    </location>
</feature>
<dbReference type="EMBL" id="SSHH01000004">
    <property type="protein sequence ID" value="TIX48973.1"/>
    <property type="molecule type" value="Genomic_DNA"/>
</dbReference>
<feature type="transmembrane region" description="Helical" evidence="7">
    <location>
        <begin position="134"/>
        <end position="160"/>
    </location>
</feature>
<comment type="subcellular location">
    <subcellularLocation>
        <location evidence="1">Cell membrane</location>
        <topology evidence="1">Multi-pass membrane protein</topology>
    </subcellularLocation>
</comment>
<dbReference type="GO" id="GO:0005886">
    <property type="term" value="C:plasma membrane"/>
    <property type="evidence" value="ECO:0007669"/>
    <property type="project" value="UniProtKB-SubCell"/>
</dbReference>
<evidence type="ECO:0000313" key="8">
    <source>
        <dbReference type="EMBL" id="TIX48973.1"/>
    </source>
</evidence>
<evidence type="ECO:0000256" key="7">
    <source>
        <dbReference type="SAM" id="Phobius"/>
    </source>
</evidence>
<sequence>MRRNIYSALTAQSVVAVVSLAASIAVARMMQPAEFGVFSIGLAVITLVGVLQRGVGEYLLYAKDDLIETRRSVFGFAFLGTLIGVVAIFASRPLLLEIYESPGVADITMVLPLAMVVILFTMPITNMLAREERFVIINVATAISTIVMSALQVGLVWLGFSYMGLAYATVAAAFAQLLFLIFVAPEHVLLRPSFANMRKIASFGSMMIGSNLLQTMTSQAGQMIIGAMANVSQAALFARAGTVSRLYNQTIPRAIDPLIRARIGAQQRDGLNGLETVLNSSMVMLTVSTAFFGFLAVASDLIVPLVYGEQWAPAAPAMTIIALGLIFWPITSPATAYLTACDRLDVVLRNRIFNLALRVVLLIVLVPYGLEAACLAIMASGYFNAGQLIYALKRYCDTDVAKLLRALIRPFLTGAIPVLITFVAKLALARLGTEGWALLGAIAAVMSGTSLASLFLLKHPLADEIRTLIKRR</sequence>
<proteinExistence type="inferred from homology"/>